<dbReference type="InterPro" id="IPR003018">
    <property type="entry name" value="GAF"/>
</dbReference>
<gene>
    <name evidence="8" type="ORF">ACFPYL_09125</name>
</gene>
<dbReference type="Proteomes" id="UP001596135">
    <property type="component" value="Unassembled WGS sequence"/>
</dbReference>
<dbReference type="RefSeq" id="WP_379153132.1">
    <property type="nucleotide sequence ID" value="NZ_JBHSRJ010000004.1"/>
</dbReference>
<comment type="catalytic activity">
    <reaction evidence="1">
        <text>ATP + protein L-histidine = ADP + protein N-phospho-L-histidine.</text>
        <dbReference type="EC" id="2.7.13.3"/>
    </reaction>
</comment>
<dbReference type="InterPro" id="IPR004358">
    <property type="entry name" value="Sig_transdc_His_kin-like_C"/>
</dbReference>
<protein>
    <recommendedName>
        <fullName evidence="3">histidine kinase</fullName>
        <ecNumber evidence="3">2.7.13.3</ecNumber>
    </recommendedName>
</protein>
<dbReference type="InterPro" id="IPR029016">
    <property type="entry name" value="GAF-like_dom_sf"/>
</dbReference>
<dbReference type="Gene3D" id="3.30.450.40">
    <property type="match status" value="2"/>
</dbReference>
<evidence type="ECO:0000313" key="9">
    <source>
        <dbReference type="Proteomes" id="UP001596135"/>
    </source>
</evidence>
<evidence type="ECO:0000256" key="1">
    <source>
        <dbReference type="ARBA" id="ARBA00000085"/>
    </source>
</evidence>
<dbReference type="SMART" id="SM00388">
    <property type="entry name" value="HisKA"/>
    <property type="match status" value="1"/>
</dbReference>
<evidence type="ECO:0000256" key="5">
    <source>
        <dbReference type="ARBA" id="ARBA00022777"/>
    </source>
</evidence>
<dbReference type="CDD" id="cd00082">
    <property type="entry name" value="HisKA"/>
    <property type="match status" value="1"/>
</dbReference>
<comment type="subcellular location">
    <subcellularLocation>
        <location evidence="2">Cell membrane</location>
    </subcellularLocation>
</comment>
<reference evidence="9" key="1">
    <citation type="journal article" date="2019" name="Int. J. Syst. Evol. Microbiol.">
        <title>The Global Catalogue of Microorganisms (GCM) 10K type strain sequencing project: providing services to taxonomists for standard genome sequencing and annotation.</title>
        <authorList>
            <consortium name="The Broad Institute Genomics Platform"/>
            <consortium name="The Broad Institute Genome Sequencing Center for Infectious Disease"/>
            <person name="Wu L."/>
            <person name="Ma J."/>
        </authorList>
    </citation>
    <scope>NUCLEOTIDE SEQUENCE [LARGE SCALE GENOMIC DNA]</scope>
    <source>
        <strain evidence="9">CCUG 54522</strain>
    </source>
</reference>
<evidence type="ECO:0000256" key="2">
    <source>
        <dbReference type="ARBA" id="ARBA00004236"/>
    </source>
</evidence>
<dbReference type="InterPro" id="IPR003594">
    <property type="entry name" value="HATPase_dom"/>
</dbReference>
<dbReference type="SUPFAM" id="SSF55781">
    <property type="entry name" value="GAF domain-like"/>
    <property type="match status" value="2"/>
</dbReference>
<evidence type="ECO:0000256" key="6">
    <source>
        <dbReference type="ARBA" id="ARBA00023012"/>
    </source>
</evidence>
<dbReference type="SMART" id="SM00387">
    <property type="entry name" value="HATPase_c"/>
    <property type="match status" value="1"/>
</dbReference>
<dbReference type="EMBL" id="JBHSRJ010000004">
    <property type="protein sequence ID" value="MFC6043235.1"/>
    <property type="molecule type" value="Genomic_DNA"/>
</dbReference>
<evidence type="ECO:0000256" key="3">
    <source>
        <dbReference type="ARBA" id="ARBA00012438"/>
    </source>
</evidence>
<dbReference type="SUPFAM" id="SSF55874">
    <property type="entry name" value="ATPase domain of HSP90 chaperone/DNA topoisomerase II/histidine kinase"/>
    <property type="match status" value="1"/>
</dbReference>
<dbReference type="PANTHER" id="PTHR43547">
    <property type="entry name" value="TWO-COMPONENT HISTIDINE KINASE"/>
    <property type="match status" value="1"/>
</dbReference>
<keyword evidence="6" id="KW-0902">Two-component regulatory system</keyword>
<dbReference type="Pfam" id="PF01590">
    <property type="entry name" value="GAF"/>
    <property type="match status" value="1"/>
</dbReference>
<dbReference type="PRINTS" id="PR00344">
    <property type="entry name" value="BCTRLSENSOR"/>
</dbReference>
<evidence type="ECO:0000313" key="8">
    <source>
        <dbReference type="EMBL" id="MFC6043235.1"/>
    </source>
</evidence>
<feature type="domain" description="Histidine kinase" evidence="7">
    <location>
        <begin position="361"/>
        <end position="577"/>
    </location>
</feature>
<keyword evidence="4" id="KW-0597">Phosphoprotein</keyword>
<dbReference type="SUPFAM" id="SSF47384">
    <property type="entry name" value="Homodimeric domain of signal transducing histidine kinase"/>
    <property type="match status" value="1"/>
</dbReference>
<proteinExistence type="predicted"/>
<dbReference type="PANTHER" id="PTHR43547:SF2">
    <property type="entry name" value="HYBRID SIGNAL TRANSDUCTION HISTIDINE KINASE C"/>
    <property type="match status" value="1"/>
</dbReference>
<dbReference type="Gene3D" id="3.30.565.10">
    <property type="entry name" value="Histidine kinase-like ATPase, C-terminal domain"/>
    <property type="match status" value="1"/>
</dbReference>
<keyword evidence="9" id="KW-1185">Reference proteome</keyword>
<comment type="caution">
    <text evidence="8">The sequence shown here is derived from an EMBL/GenBank/DDBJ whole genome shotgun (WGS) entry which is preliminary data.</text>
</comment>
<dbReference type="InterPro" id="IPR003661">
    <property type="entry name" value="HisK_dim/P_dom"/>
</dbReference>
<dbReference type="EC" id="2.7.13.3" evidence="3"/>
<dbReference type="SMART" id="SM00065">
    <property type="entry name" value="GAF"/>
    <property type="match status" value="1"/>
</dbReference>
<dbReference type="Pfam" id="PF00512">
    <property type="entry name" value="HisKA"/>
    <property type="match status" value="1"/>
</dbReference>
<keyword evidence="5 8" id="KW-0418">Kinase</keyword>
<name>A0ABW1LGY8_9ACTN</name>
<dbReference type="Gene3D" id="1.10.287.130">
    <property type="match status" value="1"/>
</dbReference>
<dbReference type="GO" id="GO:0016301">
    <property type="term" value="F:kinase activity"/>
    <property type="evidence" value="ECO:0007669"/>
    <property type="project" value="UniProtKB-KW"/>
</dbReference>
<accession>A0ABW1LGY8</accession>
<dbReference type="PROSITE" id="PS50109">
    <property type="entry name" value="HIS_KIN"/>
    <property type="match status" value="1"/>
</dbReference>
<dbReference type="InterPro" id="IPR036890">
    <property type="entry name" value="HATPase_C_sf"/>
</dbReference>
<dbReference type="InterPro" id="IPR036097">
    <property type="entry name" value="HisK_dim/P_sf"/>
</dbReference>
<sequence>MVFDAWSDSSARAVLQLMVESVAEMVGFEVAVLSVVIGDDLVTVAYAGPEEHRAHVEATDPVSVIEPVLARSEPWGERLRFIEGASLDELEGHWVEVDQVPSAEPDAWRADSGLLAVLSDDGGTVVGILSVDRPSSGRRPGERERALLERYAAQAERAVLTAFEREAMIQRINHAESARRLIRTASMPAHPSLEAVLRDAHEPLVAGFDARGTWLHVFAADGPGTGMIRNHEGEELSLPEDIVELAKAFAPQLWAEQRVFLIEADEPAPGVPDSVLQHLGDRGLASMIGVPLGVGAECVGFLALSRRPYQPAWSQAEMDFSLQVGHDLGAALMTARALERERALVRELKELDDYRTQLFATLSHELRTPLTVIAGNLELLGGLELDEAVARLHGAMSRGADRMQRTVDDLMLLARMSHPRHPLVRLPIDLRAVTDDVVSMLDSTARAKGIALDTRLADASLVVPGDATEIDQLVGNLVSNAVKYTPPGGTVVLSADRVDEHVVVRVADTGLGIAEEDQARIFRAFYRTENPAALSEPGTGLGLAIVATVVERHGGRLDVASRLGEGTTFTVALPAARAG</sequence>
<dbReference type="Pfam" id="PF02518">
    <property type="entry name" value="HATPase_c"/>
    <property type="match status" value="1"/>
</dbReference>
<dbReference type="InterPro" id="IPR005467">
    <property type="entry name" value="His_kinase_dom"/>
</dbReference>
<dbReference type="CDD" id="cd00075">
    <property type="entry name" value="HATPase"/>
    <property type="match status" value="1"/>
</dbReference>
<keyword evidence="5 8" id="KW-0808">Transferase</keyword>
<organism evidence="8 9">
    <name type="scientific">Nocardioides hankookensis</name>
    <dbReference type="NCBI Taxonomy" id="443157"/>
    <lineage>
        <taxon>Bacteria</taxon>
        <taxon>Bacillati</taxon>
        <taxon>Actinomycetota</taxon>
        <taxon>Actinomycetes</taxon>
        <taxon>Propionibacteriales</taxon>
        <taxon>Nocardioidaceae</taxon>
        <taxon>Nocardioides</taxon>
    </lineage>
</organism>
<evidence type="ECO:0000259" key="7">
    <source>
        <dbReference type="PROSITE" id="PS50109"/>
    </source>
</evidence>
<evidence type="ECO:0000256" key="4">
    <source>
        <dbReference type="ARBA" id="ARBA00022553"/>
    </source>
</evidence>